<sequence>MELQGGHLKLEKAVELPADRRTQRLNAQWDWGSWQWNWWQPQGNAKGDYSDPPTWGGWSSYRLFKKALIRWNQNTDVPVWRRFEKLSKQLDWDLQGRFEHVPEQTLASAGYLDVVIGILDGLAGEKDASEKRRVVRAALFEGQRHKEETLSQFAVRREQEFIAWSRQAFILEETAGLSRQGLQNLRTLTGGTVDFDKVVGALKTLDVEEEPLTKGKGGLFSGLAEGSEPGHGAAEPESDAEDDYGERADAFLAQIDDVDEDTALEMLNAFEKEDAKTTERRRTWKQNKDRKAAARKDRRVFSRPRLTVGDLKERTRCAKCGERDHWRAECKKPFRSKEERGRAEGKGRDSGRRAVAFVYLGAEDNDEAGNTFVGLAVGRQLVEGSRRPEHRTAENHTEKALHPGTNGTIRHHAAQDLPKGAIHPKDRDAIRHQTAQDEPEGAIHQKTAGNNEQLNLAAEGNTLCLLALEPGHAILDIGAGHAILDIGAAQDLIGKEAFDRLSERLREQGLRSLKLSASPPTAHGVGGKATPLFQALIPCILAGVPGVVQVTLIKESIPHLLSVGLLESTGAAIDMRRNTVNYQELGVSEQMQRLRSGHRVVDIASWRGGDFPTPPHLKEEFGLTNGAFNLGAPLTGKAEKPARSMTHTSHAHVVLTEKCTMNTGVKQLMQGLMLMTRVCRSPLLEWKKIVSKLLCHRVTSQKPVTEQECGHPADSRVNGANQYGSWQRCLLCQTKISYVPHRARPKKKAGKAQVAYVSEPPPVAMMRAQPASSSGSGERATEVIAALGKVMAENTHQLQVAMAQCNQQVLHGMAQTNQEVMSSMGTMVQTMQAMQVTQQSVVQEVRQVAGGTAAIAQAAGLMMPAAAMASSAESTVEFRADGRDVASHGQTATMSSGEAKNYAVNADKLDEPIHPKNAKTRHQEAQAQLAIKEHHVTNAGKADVPIHPKNAETRHRGPLRLRREIGLQLVRAAGNTFFVGRGRSSLRSVPSTFAGGLGAHLDNLDLEAEPDQDLCTKEKKKIRRAMRNLAGNLEGTGTQEVIEFNHGRRWDFSKGTRREERIGDGRATMWVEHNLEHDFEKEEKEALEYQGAVFCGDHAGDQVVLTNSPGIYLTARPGDAPSNRLAQAVRGLSADNADFAEHDPENDNDEGDQEAGEEEDARGVGDFPLQEDDGEELGQQGHREREVARLIEKLHVNMGHLSRDRMVVMLRAAGAREDVLEFVRKRFGCELCDRRQREVRRRVAAFPRTFTFNRIVAVDTFYLPWRGRSLPVLNVVDHGSHYQVTTLIKTTEGKVVLSDGGAEFAKDFVTGLELHSVFHHVVDADSPWQNGVAERHGGEIKRRVLRELAEGNTVLTSTEGIDLMLCHLTACKNQFYSRAGYSPAQLVFGRNPRVPEELLSDLVASAPGRQAMASDPTNLEGSERAYVQSCIIRQRARELMFEKESQERLQRAAKAPKHSYQQYAPGQWVYVFRRSPQRARWSGPGLVLLHQQTTIWIAMRALGVEIMNSMQYRELLRNLEGKRAGAVDVAKEGTPPEDAWKEPREEEAPITLPPAAEAEPEGDLGTPGGRGHPGATEGEEREAIIMPRNVSIQPRAKERLDPIVEEEPPRAIEQTAARARAADTSPVPPLPAREEGAGRRRSRSPVPPTQRANLERAQAEHLEEMRRTAEDGTSTDEQDLHGLGLDECTLADLVSARSAERERQRLDQKKVTLYTFEEEKEGFKVSDHTEWTNVVGMKVWKGEDARELRRQFAGRILRSRMVRRKKPMPGVGCFKYKSRWCVLGFDDPDAADLRTFSPTPQAEVINVFFQTALNLGLSVVFGDVTSAFCQGRKLARTAGRLFAEPCPGIDAEATDLVELLVAVYGLEDAPVCWAETVQEYLCGELGFRKSLLDPCLYVTQNMEQPIEKWLEAMILVEVDDFNVAAQPEFEQGLLDSLRGKFKFGKWLRNEADFNGRHVRVTENDVYMHQEKYVIEKVKALELSKNRRAQKDSPLNEKEAEEFRSMLYRISWLAHQTRPEAAGLTSILSSRLNRATVSDLITLNKRSTPSDAGGVDGLSDGNGADGMIEDPVQASWLVLASDKVPTHDEHLRVSVLSWRSTKLKRRVTSTLASETLAFSQCLGEIEWMQVLYRDMTFGDVTPEAWRQVIRPFTCLLKSGSSLAGRQEPIIDEMNKGGGVV</sequence>
<feature type="compositionally biased region" description="Basic and acidic residues" evidence="1">
    <location>
        <begin position="385"/>
        <end position="401"/>
    </location>
</feature>
<dbReference type="Proteomes" id="UP000601435">
    <property type="component" value="Unassembled WGS sequence"/>
</dbReference>
<dbReference type="GO" id="GO:0015074">
    <property type="term" value="P:DNA integration"/>
    <property type="evidence" value="ECO:0007669"/>
    <property type="project" value="InterPro"/>
</dbReference>
<gene>
    <name evidence="3" type="primary">RE1</name>
    <name evidence="3" type="ORF">SNEC2469_LOCUS11979</name>
</gene>
<evidence type="ECO:0000313" key="4">
    <source>
        <dbReference type="Proteomes" id="UP000601435"/>
    </source>
</evidence>
<feature type="compositionally biased region" description="Basic and acidic residues" evidence="1">
    <location>
        <begin position="275"/>
        <end position="295"/>
    </location>
</feature>
<feature type="region of interest" description="Disordered" evidence="1">
    <location>
        <begin position="216"/>
        <end position="242"/>
    </location>
</feature>
<dbReference type="PROSITE" id="PS50994">
    <property type="entry name" value="INTEGRASE"/>
    <property type="match status" value="1"/>
</dbReference>
<feature type="region of interest" description="Disordered" evidence="1">
    <location>
        <begin position="1137"/>
        <end position="1182"/>
    </location>
</feature>
<feature type="compositionally biased region" description="Basic and acidic residues" evidence="1">
    <location>
        <begin position="1538"/>
        <end position="1547"/>
    </location>
</feature>
<dbReference type="InterPro" id="IPR036397">
    <property type="entry name" value="RNaseH_sf"/>
</dbReference>
<dbReference type="InterPro" id="IPR001584">
    <property type="entry name" value="Integrase_cat-core"/>
</dbReference>
<feature type="region of interest" description="Disordered" evidence="1">
    <location>
        <begin position="385"/>
        <end position="407"/>
    </location>
</feature>
<dbReference type="Gene3D" id="3.30.420.10">
    <property type="entry name" value="Ribonuclease H-like superfamily/Ribonuclease H"/>
    <property type="match status" value="1"/>
</dbReference>
<dbReference type="OrthoDB" id="413122at2759"/>
<reference evidence="3" key="1">
    <citation type="submission" date="2021-02" db="EMBL/GenBank/DDBJ databases">
        <authorList>
            <person name="Dougan E. K."/>
            <person name="Rhodes N."/>
            <person name="Thang M."/>
            <person name="Chan C."/>
        </authorList>
    </citation>
    <scope>NUCLEOTIDE SEQUENCE</scope>
</reference>
<dbReference type="PANTHER" id="PTHR37984:SF5">
    <property type="entry name" value="PROTEIN NYNRIN-LIKE"/>
    <property type="match status" value="1"/>
</dbReference>
<feature type="compositionally biased region" description="Basic and acidic residues" evidence="1">
    <location>
        <begin position="1653"/>
        <end position="1670"/>
    </location>
</feature>
<dbReference type="InterPro" id="IPR050951">
    <property type="entry name" value="Retrovirus_Pol_polyprotein"/>
</dbReference>
<dbReference type="SUPFAM" id="SSF53098">
    <property type="entry name" value="Ribonuclease H-like"/>
    <property type="match status" value="1"/>
</dbReference>
<comment type="caution">
    <text evidence="3">The sequence shown here is derived from an EMBL/GenBank/DDBJ whole genome shotgun (WGS) entry which is preliminary data.</text>
</comment>
<keyword evidence="4" id="KW-1185">Reference proteome</keyword>
<dbReference type="InterPro" id="IPR012337">
    <property type="entry name" value="RNaseH-like_sf"/>
</dbReference>
<accession>A0A812RHG1</accession>
<dbReference type="PANTHER" id="PTHR37984">
    <property type="entry name" value="PROTEIN CBG26694"/>
    <property type="match status" value="1"/>
</dbReference>
<dbReference type="EMBL" id="CAJNJA010018992">
    <property type="protein sequence ID" value="CAE7436187.1"/>
    <property type="molecule type" value="Genomic_DNA"/>
</dbReference>
<evidence type="ECO:0000259" key="2">
    <source>
        <dbReference type="PROSITE" id="PS50994"/>
    </source>
</evidence>
<feature type="compositionally biased region" description="Acidic residues" evidence="1">
    <location>
        <begin position="1146"/>
        <end position="1160"/>
    </location>
</feature>
<feature type="region of interest" description="Disordered" evidence="1">
    <location>
        <begin position="1527"/>
        <end position="1683"/>
    </location>
</feature>
<proteinExistence type="predicted"/>
<evidence type="ECO:0000313" key="3">
    <source>
        <dbReference type="EMBL" id="CAE7436187.1"/>
    </source>
</evidence>
<dbReference type="Pfam" id="PF07727">
    <property type="entry name" value="RVT_2"/>
    <property type="match status" value="1"/>
</dbReference>
<dbReference type="InterPro" id="IPR013103">
    <property type="entry name" value="RVT_2"/>
</dbReference>
<feature type="region of interest" description="Disordered" evidence="1">
    <location>
        <begin position="275"/>
        <end position="297"/>
    </location>
</feature>
<organism evidence="3 4">
    <name type="scientific">Symbiodinium necroappetens</name>
    <dbReference type="NCBI Taxonomy" id="1628268"/>
    <lineage>
        <taxon>Eukaryota</taxon>
        <taxon>Sar</taxon>
        <taxon>Alveolata</taxon>
        <taxon>Dinophyceae</taxon>
        <taxon>Suessiales</taxon>
        <taxon>Symbiodiniaceae</taxon>
        <taxon>Symbiodinium</taxon>
    </lineage>
</organism>
<name>A0A812RHG1_9DINO</name>
<feature type="domain" description="Integrase catalytic" evidence="2">
    <location>
        <begin position="1294"/>
        <end position="1391"/>
    </location>
</feature>
<dbReference type="GO" id="GO:0003676">
    <property type="term" value="F:nucleic acid binding"/>
    <property type="evidence" value="ECO:0007669"/>
    <property type="project" value="InterPro"/>
</dbReference>
<protein>
    <submittedName>
        <fullName evidence="3">RE1 protein</fullName>
    </submittedName>
</protein>
<feature type="compositionally biased region" description="Basic and acidic residues" evidence="1">
    <location>
        <begin position="1595"/>
        <end position="1610"/>
    </location>
</feature>
<evidence type="ECO:0000256" key="1">
    <source>
        <dbReference type="SAM" id="MobiDB-lite"/>
    </source>
</evidence>